<dbReference type="InterPro" id="IPR001129">
    <property type="entry name" value="Membr-assoc_MAPEG"/>
</dbReference>
<dbReference type="GO" id="GO:0004464">
    <property type="term" value="F:leukotriene-C4 synthase activity"/>
    <property type="evidence" value="ECO:0007669"/>
    <property type="project" value="UniProtKB-EC"/>
</dbReference>
<evidence type="ECO:0000256" key="18">
    <source>
        <dbReference type="ARBA" id="ARBA00069748"/>
    </source>
</evidence>
<dbReference type="InterPro" id="IPR050997">
    <property type="entry name" value="MAPEG"/>
</dbReference>
<evidence type="ECO:0000256" key="19">
    <source>
        <dbReference type="ARBA" id="ARBA00075145"/>
    </source>
</evidence>
<dbReference type="EC" id="4.4.1.20" evidence="15"/>
<dbReference type="GO" id="GO:0004602">
    <property type="term" value="F:glutathione peroxidase activity"/>
    <property type="evidence" value="ECO:0007669"/>
    <property type="project" value="TreeGrafter"/>
</dbReference>
<evidence type="ECO:0000256" key="3">
    <source>
        <dbReference type="ARBA" id="ARBA00022692"/>
    </source>
</evidence>
<evidence type="ECO:0000256" key="8">
    <source>
        <dbReference type="ARBA" id="ARBA00023128"/>
    </source>
</evidence>
<evidence type="ECO:0000256" key="13">
    <source>
        <dbReference type="ARBA" id="ARBA00037884"/>
    </source>
</evidence>
<keyword evidence="2" id="KW-0808">Transferase</keyword>
<keyword evidence="10" id="KW-0564">Palmitate</keyword>
<evidence type="ECO:0000256" key="16">
    <source>
        <dbReference type="ARBA" id="ARBA00049298"/>
    </source>
</evidence>
<keyword evidence="11" id="KW-0456">Lyase</keyword>
<dbReference type="AlphaFoldDB" id="A0A7S1NDF5"/>
<keyword evidence="6" id="KW-0560">Oxidoreductase</keyword>
<reference evidence="22" key="1">
    <citation type="submission" date="2021-01" db="EMBL/GenBank/DDBJ databases">
        <authorList>
            <person name="Corre E."/>
            <person name="Pelletier E."/>
            <person name="Niang G."/>
            <person name="Scheremetjew M."/>
            <person name="Finn R."/>
            <person name="Kale V."/>
            <person name="Holt S."/>
            <person name="Cochrane G."/>
            <person name="Meng A."/>
            <person name="Brown T."/>
            <person name="Cohen L."/>
        </authorList>
    </citation>
    <scope>NUCLEOTIDE SEQUENCE</scope>
    <source>
        <strain evidence="22">NIES-381</strain>
    </source>
</reference>
<organism evidence="22">
    <name type="scientific">Eutreptiella gymnastica</name>
    <dbReference type="NCBI Taxonomy" id="73025"/>
    <lineage>
        <taxon>Eukaryota</taxon>
        <taxon>Discoba</taxon>
        <taxon>Euglenozoa</taxon>
        <taxon>Euglenida</taxon>
        <taxon>Spirocuta</taxon>
        <taxon>Euglenophyceae</taxon>
        <taxon>Eutreptiales</taxon>
        <taxon>Eutreptiaceae</taxon>
        <taxon>Eutreptiella</taxon>
    </lineage>
</organism>
<keyword evidence="4" id="KW-1000">Mitochondrion outer membrane</keyword>
<gene>
    <name evidence="22" type="ORF">EGYM00392_LOCUS24919</name>
</gene>
<evidence type="ECO:0000256" key="10">
    <source>
        <dbReference type="ARBA" id="ARBA00023139"/>
    </source>
</evidence>
<dbReference type="GO" id="GO:0005741">
    <property type="term" value="C:mitochondrial outer membrane"/>
    <property type="evidence" value="ECO:0007669"/>
    <property type="project" value="UniProtKB-SubCell"/>
</dbReference>
<dbReference type="InterPro" id="IPR023352">
    <property type="entry name" value="MAPEG-like_dom_sf"/>
</dbReference>
<evidence type="ECO:0000256" key="11">
    <source>
        <dbReference type="ARBA" id="ARBA00023239"/>
    </source>
</evidence>
<comment type="catalytic activity">
    <reaction evidence="17">
        <text>15-deoxy-Delta(12,14)-prostaglandin J2 + glutathione = 15-deoxy-Delta(12,14)-prostaglandin J2-S-(R)-glutathione</text>
        <dbReference type="Rhea" id="RHEA:75963"/>
        <dbReference type="ChEBI" id="CHEBI:57925"/>
        <dbReference type="ChEBI" id="CHEBI:85236"/>
        <dbReference type="ChEBI" id="CHEBI:194498"/>
    </reaction>
    <physiologicalReaction direction="left-to-right" evidence="17">
        <dbReference type="Rhea" id="RHEA:75964"/>
    </physiologicalReaction>
</comment>
<dbReference type="FunFam" id="1.20.120.550:FF:000004">
    <property type="entry name" value="Microsomal glutathione S-transferase 3"/>
    <property type="match status" value="1"/>
</dbReference>
<keyword evidence="3 21" id="KW-0812">Transmembrane</keyword>
<evidence type="ECO:0000256" key="12">
    <source>
        <dbReference type="ARBA" id="ARBA00023288"/>
    </source>
</evidence>
<keyword evidence="12" id="KW-0449">Lipoprotein</keyword>
<feature type="transmembrane region" description="Helical" evidence="21">
    <location>
        <begin position="12"/>
        <end position="34"/>
    </location>
</feature>
<dbReference type="GO" id="GO:0004364">
    <property type="term" value="F:glutathione transferase activity"/>
    <property type="evidence" value="ECO:0007669"/>
    <property type="project" value="TreeGrafter"/>
</dbReference>
<dbReference type="Pfam" id="PF01124">
    <property type="entry name" value="MAPEG"/>
    <property type="match status" value="1"/>
</dbReference>
<comment type="subcellular location">
    <subcellularLocation>
        <location evidence="1">Mitochondrion outer membrane</location>
        <topology evidence="1">Multi-pass membrane protein</topology>
    </subcellularLocation>
</comment>
<evidence type="ECO:0000256" key="2">
    <source>
        <dbReference type="ARBA" id="ARBA00022679"/>
    </source>
</evidence>
<dbReference type="GO" id="GO:0005783">
    <property type="term" value="C:endoplasmic reticulum"/>
    <property type="evidence" value="ECO:0007669"/>
    <property type="project" value="TreeGrafter"/>
</dbReference>
<evidence type="ECO:0000256" key="1">
    <source>
        <dbReference type="ARBA" id="ARBA00004374"/>
    </source>
</evidence>
<keyword evidence="8" id="KW-0496">Mitochondrion</keyword>
<evidence type="ECO:0000313" key="22">
    <source>
        <dbReference type="EMBL" id="CAD9013816.1"/>
    </source>
</evidence>
<dbReference type="EMBL" id="HBGA01066779">
    <property type="protein sequence ID" value="CAD9013816.1"/>
    <property type="molecule type" value="Transcribed_RNA"/>
</dbReference>
<feature type="transmembrane region" description="Helical" evidence="21">
    <location>
        <begin position="88"/>
        <end position="110"/>
    </location>
</feature>
<protein>
    <recommendedName>
        <fullName evidence="18">Glutathione S-transferase 3, mitochondrial</fullName>
        <ecNumber evidence="15">4.4.1.20</ecNumber>
    </recommendedName>
    <alternativeName>
        <fullName evidence="19">Glutathione peroxidase MGST3</fullName>
    </alternativeName>
    <alternativeName>
        <fullName evidence="20">LTC4 synthase MGST3</fullName>
    </alternativeName>
</protein>
<evidence type="ECO:0000256" key="14">
    <source>
        <dbReference type="ARBA" id="ARBA00037916"/>
    </source>
</evidence>
<evidence type="ECO:0000256" key="17">
    <source>
        <dbReference type="ARBA" id="ARBA00051411"/>
    </source>
</evidence>
<evidence type="ECO:0000256" key="4">
    <source>
        <dbReference type="ARBA" id="ARBA00022787"/>
    </source>
</evidence>
<dbReference type="SUPFAM" id="SSF161084">
    <property type="entry name" value="MAPEG domain-like"/>
    <property type="match status" value="1"/>
</dbReference>
<dbReference type="GO" id="GO:0006629">
    <property type="term" value="P:lipid metabolic process"/>
    <property type="evidence" value="ECO:0007669"/>
    <property type="project" value="UniProtKB-KW"/>
</dbReference>
<evidence type="ECO:0000256" key="21">
    <source>
        <dbReference type="SAM" id="Phobius"/>
    </source>
</evidence>
<dbReference type="GO" id="GO:0005635">
    <property type="term" value="C:nuclear envelope"/>
    <property type="evidence" value="ECO:0007669"/>
    <property type="project" value="TreeGrafter"/>
</dbReference>
<keyword evidence="9 21" id="KW-0472">Membrane</keyword>
<name>A0A7S1NDF5_9EUGL</name>
<evidence type="ECO:0000256" key="5">
    <source>
        <dbReference type="ARBA" id="ARBA00022989"/>
    </source>
</evidence>
<evidence type="ECO:0000256" key="15">
    <source>
        <dbReference type="ARBA" id="ARBA00039056"/>
    </source>
</evidence>
<accession>A0A7S1NDF5</accession>
<proteinExistence type="predicted"/>
<comment type="pathway">
    <text evidence="14">Lipid metabolism; arachidonate metabolism.</text>
</comment>
<keyword evidence="5 21" id="KW-1133">Transmembrane helix</keyword>
<keyword evidence="7" id="KW-0443">Lipid metabolism</keyword>
<dbReference type="GO" id="GO:0006691">
    <property type="term" value="P:leukotriene metabolic process"/>
    <property type="evidence" value="ECO:0007669"/>
    <property type="project" value="UniProtKB-ARBA"/>
</dbReference>
<sequence>MPSLAITEDFGYVILVIGISWIMNFYLVFLVIAARKKYGVEYPTLYAESSHKNAEKFNSAQRAHQNTLENWAPVQILMLVNGLVYPQAAACCGLIWVLGRFVYGFGYAYAGPKGRMAGGLLSHVGDFPLILMTFYTGAKMAKLL</sequence>
<evidence type="ECO:0000256" key="20">
    <source>
        <dbReference type="ARBA" id="ARBA00076908"/>
    </source>
</evidence>
<dbReference type="PANTHER" id="PTHR10250:SF26">
    <property type="entry name" value="GLUTATHIONE S-TRANSFERASE 3, MITOCHONDRIAL"/>
    <property type="match status" value="1"/>
</dbReference>
<evidence type="ECO:0000256" key="9">
    <source>
        <dbReference type="ARBA" id="ARBA00023136"/>
    </source>
</evidence>
<evidence type="ECO:0000256" key="6">
    <source>
        <dbReference type="ARBA" id="ARBA00023002"/>
    </source>
</evidence>
<comment type="pathway">
    <text evidence="13">Lipid metabolism; leukotriene C4 biosynthesis.</text>
</comment>
<dbReference type="PANTHER" id="PTHR10250">
    <property type="entry name" value="MICROSOMAL GLUTATHIONE S-TRANSFERASE"/>
    <property type="match status" value="1"/>
</dbReference>
<dbReference type="Gene3D" id="1.20.120.550">
    <property type="entry name" value="Membrane associated eicosanoid/glutathione metabolism-like domain"/>
    <property type="match status" value="1"/>
</dbReference>
<evidence type="ECO:0000256" key="7">
    <source>
        <dbReference type="ARBA" id="ARBA00023098"/>
    </source>
</evidence>
<comment type="catalytic activity">
    <reaction evidence="16">
        <text>leukotriene C4 = leukotriene A4 + glutathione</text>
        <dbReference type="Rhea" id="RHEA:17617"/>
        <dbReference type="ChEBI" id="CHEBI:57463"/>
        <dbReference type="ChEBI" id="CHEBI:57925"/>
        <dbReference type="ChEBI" id="CHEBI:57973"/>
        <dbReference type="EC" id="4.4.1.20"/>
    </reaction>
    <physiologicalReaction direction="right-to-left" evidence="16">
        <dbReference type="Rhea" id="RHEA:17619"/>
    </physiologicalReaction>
</comment>
<feature type="transmembrane region" description="Helical" evidence="21">
    <location>
        <begin position="116"/>
        <end position="138"/>
    </location>
</feature>